<dbReference type="EMBL" id="LBJQ01000093">
    <property type="protein sequence ID" value="RXH22094.1"/>
    <property type="molecule type" value="Genomic_DNA"/>
</dbReference>
<proteinExistence type="predicted"/>
<dbReference type="AlphaFoldDB" id="A0A4Q0RUU1"/>
<gene>
    <name evidence="2" type="ORF">XH99_34400</name>
</gene>
<sequence length="231" mass="25595">MAGEFDPCRSRWEIAAQELNEMNEARVVPFVNQKGGVGKSTVVSNIGVELTRRRLRVALLDTDPQGSLILWRDGRDAEWPFVRSLRSRDLPNWLSKARKEFDAILVDTPGHDMRSLAEVAVVADLTMIVSQATVLANAATAYVRKAFIDAGLPYAIVLSHAPATMTPRLTAWLDKHRELGEIAGGFLAYRVDFQDAALRGLGVSEYRPDGAAAHEVARLTDWLLERLELTS</sequence>
<comment type="caution">
    <text evidence="2">The sequence shown here is derived from an EMBL/GenBank/DDBJ whole genome shotgun (WGS) entry which is preliminary data.</text>
</comment>
<dbReference type="PANTHER" id="PTHR13696:SF99">
    <property type="entry name" value="COBYRINIC ACID AC-DIAMIDE SYNTHASE"/>
    <property type="match status" value="1"/>
</dbReference>
<accession>A0A4Q0RUU1</accession>
<dbReference type="PANTHER" id="PTHR13696">
    <property type="entry name" value="P-LOOP CONTAINING NUCLEOSIDE TRIPHOSPHATE HYDROLASE"/>
    <property type="match status" value="1"/>
</dbReference>
<dbReference type="InterPro" id="IPR027417">
    <property type="entry name" value="P-loop_NTPase"/>
</dbReference>
<keyword evidence="3" id="KW-1185">Reference proteome</keyword>
<dbReference type="PIRSF" id="PIRSF009320">
    <property type="entry name" value="Nuc_binding_HP_1000"/>
    <property type="match status" value="1"/>
</dbReference>
<protein>
    <recommendedName>
        <fullName evidence="1">CobQ/CobB/MinD/ParA nucleotide binding domain-containing protein</fullName>
    </recommendedName>
</protein>
<dbReference type="Proteomes" id="UP000289546">
    <property type="component" value="Unassembled WGS sequence"/>
</dbReference>
<reference evidence="2 3" key="1">
    <citation type="submission" date="2015-04" db="EMBL/GenBank/DDBJ databases">
        <title>Comparative genomics of rhizobia nodulating Arachis hypogaea in China.</title>
        <authorList>
            <person name="Li Y."/>
        </authorList>
    </citation>
    <scope>NUCLEOTIDE SEQUENCE [LARGE SCALE GENOMIC DNA]</scope>
    <source>
        <strain evidence="2 3">CCBAU 51757</strain>
    </source>
</reference>
<dbReference type="Gene3D" id="3.40.50.300">
    <property type="entry name" value="P-loop containing nucleotide triphosphate hydrolases"/>
    <property type="match status" value="1"/>
</dbReference>
<dbReference type="InterPro" id="IPR050678">
    <property type="entry name" value="DNA_Partitioning_ATPase"/>
</dbReference>
<dbReference type="CDD" id="cd02042">
    <property type="entry name" value="ParAB_family"/>
    <property type="match status" value="1"/>
</dbReference>
<evidence type="ECO:0000259" key="1">
    <source>
        <dbReference type="Pfam" id="PF01656"/>
    </source>
</evidence>
<dbReference type="SUPFAM" id="SSF52540">
    <property type="entry name" value="P-loop containing nucleoside triphosphate hydrolases"/>
    <property type="match status" value="1"/>
</dbReference>
<evidence type="ECO:0000313" key="3">
    <source>
        <dbReference type="Proteomes" id="UP000289546"/>
    </source>
</evidence>
<name>A0A4Q0RUU1_9BRAD</name>
<feature type="domain" description="CobQ/CobB/MinD/ParA nucleotide binding" evidence="1">
    <location>
        <begin position="30"/>
        <end position="200"/>
    </location>
</feature>
<evidence type="ECO:0000313" key="2">
    <source>
        <dbReference type="EMBL" id="RXH22094.1"/>
    </source>
</evidence>
<organism evidence="2 3">
    <name type="scientific">Bradyrhizobium nanningense</name>
    <dbReference type="NCBI Taxonomy" id="1325118"/>
    <lineage>
        <taxon>Bacteria</taxon>
        <taxon>Pseudomonadati</taxon>
        <taxon>Pseudomonadota</taxon>
        <taxon>Alphaproteobacteria</taxon>
        <taxon>Hyphomicrobiales</taxon>
        <taxon>Nitrobacteraceae</taxon>
        <taxon>Bradyrhizobium</taxon>
    </lineage>
</organism>
<dbReference type="Pfam" id="PF01656">
    <property type="entry name" value="CbiA"/>
    <property type="match status" value="1"/>
</dbReference>
<dbReference type="InterPro" id="IPR002586">
    <property type="entry name" value="CobQ/CobB/MinD/ParA_Nub-bd_dom"/>
</dbReference>